<dbReference type="SUPFAM" id="SSF56601">
    <property type="entry name" value="beta-lactamase/transpeptidase-like"/>
    <property type="match status" value="1"/>
</dbReference>
<evidence type="ECO:0000313" key="2">
    <source>
        <dbReference type="EMBL" id="MBQ0268987.1"/>
    </source>
</evidence>
<proteinExistence type="predicted"/>
<evidence type="ECO:0000259" key="1">
    <source>
        <dbReference type="Pfam" id="PF00144"/>
    </source>
</evidence>
<comment type="caution">
    <text evidence="2">The sequence shown here is derived from an EMBL/GenBank/DDBJ whole genome shotgun (WGS) entry which is preliminary data.</text>
</comment>
<name>A0A8I2DAB8_9GAMM</name>
<dbReference type="InterPro" id="IPR050491">
    <property type="entry name" value="AmpC-like"/>
</dbReference>
<accession>A0A8I2DAB8</accession>
<dbReference type="InterPro" id="IPR012338">
    <property type="entry name" value="Beta-lactam/transpept-like"/>
</dbReference>
<sequence>MSTFTDNRSAIFNNTSQNLLVWEQQFKADGPGFTYMAKFDHGVSYSGNLGFAELEQKEALTPQTIFNLASVSKQFTAFAILLLEQNNKLALHDPITKYIPELPKYANEITIQDLIYHISGMVDYIELALNKGIDYSDALGPEESLADLIAFPHPLTPVGTQFDYCNTGYFLLSMIIERVSGQSYNEFAQQYIFKPLQMSNTFIVESYPVHTAIARGYRENTESGYQLSESLWTQTGDGAVHSNVLDLMKWGENYTSGKVGGKKLVEKMLQALPSHNRTGEVIEHHQQYAYGVIISQHFGLMHFEHSGGWAGYATYFLRIPDLGLTVAVLGNIEDLDTQKIAYEITDIILTQYKEFHDAPDK</sequence>
<dbReference type="EMBL" id="JAGKLY010000004">
    <property type="protein sequence ID" value="MBQ0268987.1"/>
    <property type="molecule type" value="Genomic_DNA"/>
</dbReference>
<dbReference type="Pfam" id="PF00144">
    <property type="entry name" value="Beta-lactamase"/>
    <property type="match status" value="1"/>
</dbReference>
<dbReference type="PANTHER" id="PTHR46825">
    <property type="entry name" value="D-ALANYL-D-ALANINE-CARBOXYPEPTIDASE/ENDOPEPTIDASE AMPH"/>
    <property type="match status" value="1"/>
</dbReference>
<dbReference type="AlphaFoldDB" id="A0A8I2DAB8"/>
<organism evidence="2 3">
    <name type="scientific">Providencia huaxiensis</name>
    <dbReference type="NCBI Taxonomy" id="2027290"/>
    <lineage>
        <taxon>Bacteria</taxon>
        <taxon>Pseudomonadati</taxon>
        <taxon>Pseudomonadota</taxon>
        <taxon>Gammaproteobacteria</taxon>
        <taxon>Enterobacterales</taxon>
        <taxon>Morganellaceae</taxon>
        <taxon>Providencia</taxon>
    </lineage>
</organism>
<protein>
    <submittedName>
        <fullName evidence="2">Beta-lactamase family protein</fullName>
    </submittedName>
</protein>
<dbReference type="RefSeq" id="WP_166265594.1">
    <property type="nucleotide sequence ID" value="NZ_CP178221.1"/>
</dbReference>
<reference evidence="2" key="1">
    <citation type="submission" date="2021-03" db="EMBL/GenBank/DDBJ databases">
        <authorList>
            <person name="Stanton E."/>
        </authorList>
    </citation>
    <scope>NUCLEOTIDE SEQUENCE</scope>
    <source>
        <strain evidence="2">2020EL-00113</strain>
    </source>
</reference>
<dbReference type="InterPro" id="IPR001466">
    <property type="entry name" value="Beta-lactam-related"/>
</dbReference>
<feature type="domain" description="Beta-lactamase-related" evidence="1">
    <location>
        <begin position="43"/>
        <end position="335"/>
    </location>
</feature>
<gene>
    <name evidence="2" type="ORF">J7T18_11835</name>
</gene>
<evidence type="ECO:0000313" key="3">
    <source>
        <dbReference type="Proteomes" id="UP000674270"/>
    </source>
</evidence>
<dbReference type="Proteomes" id="UP000674270">
    <property type="component" value="Unassembled WGS sequence"/>
</dbReference>
<dbReference type="PANTHER" id="PTHR46825:SF9">
    <property type="entry name" value="BETA-LACTAMASE-RELATED DOMAIN-CONTAINING PROTEIN"/>
    <property type="match status" value="1"/>
</dbReference>
<dbReference type="Gene3D" id="3.40.710.10">
    <property type="entry name" value="DD-peptidase/beta-lactamase superfamily"/>
    <property type="match status" value="1"/>
</dbReference>